<keyword evidence="4" id="KW-1185">Reference proteome</keyword>
<dbReference type="InterPro" id="IPR033469">
    <property type="entry name" value="CYTH-like_dom_sf"/>
</dbReference>
<evidence type="ECO:0000313" key="4">
    <source>
        <dbReference type="Proteomes" id="UP000199651"/>
    </source>
</evidence>
<feature type="active site" description="Proton acceptor" evidence="1">
    <location>
        <position position="29"/>
    </location>
</feature>
<dbReference type="Pfam" id="PF01928">
    <property type="entry name" value="CYTH"/>
    <property type="match status" value="1"/>
</dbReference>
<name>A0A1H0PKE1_9PSEU</name>
<evidence type="ECO:0000256" key="1">
    <source>
        <dbReference type="PIRSR" id="PIRSR016487-1"/>
    </source>
</evidence>
<feature type="domain" description="CYTH" evidence="2">
    <location>
        <begin position="1"/>
        <end position="149"/>
    </location>
</feature>
<proteinExistence type="predicted"/>
<organism evidence="3 4">
    <name type="scientific">Actinokineospora alba</name>
    <dbReference type="NCBI Taxonomy" id="504798"/>
    <lineage>
        <taxon>Bacteria</taxon>
        <taxon>Bacillati</taxon>
        <taxon>Actinomycetota</taxon>
        <taxon>Actinomycetes</taxon>
        <taxon>Pseudonocardiales</taxon>
        <taxon>Pseudonocardiaceae</taxon>
        <taxon>Actinokineospora</taxon>
    </lineage>
</organism>
<dbReference type="InterPro" id="IPR012042">
    <property type="entry name" value="NeuTTM/CthTTM-like"/>
</dbReference>
<dbReference type="OrthoDB" id="9805588at2"/>
<protein>
    <submittedName>
        <fullName evidence="3">Adenylate cyclase</fullName>
    </submittedName>
</protein>
<evidence type="ECO:0000313" key="3">
    <source>
        <dbReference type="EMBL" id="SDP05572.1"/>
    </source>
</evidence>
<dbReference type="SUPFAM" id="SSF55154">
    <property type="entry name" value="CYTH-like phosphatases"/>
    <property type="match status" value="1"/>
</dbReference>
<sequence>MEEIERKFLVADDSWRSSVISTNRMVQAYLAIGERAQVRVRSSGDKAWVTVKGQAKGISRPEFETEVPVDFVEGVRSSGLCEGSPVEKDRHVVDVDGYLFEVDVFLGDNEGLVLAELELDTADAEFPRPPWLGEEVTDDKRYRNAYLATNPWASWNRDGDMDVYPST</sequence>
<dbReference type="Gene3D" id="2.40.320.10">
    <property type="entry name" value="Hypothetical Protein Pfu-838710-001"/>
    <property type="match status" value="1"/>
</dbReference>
<reference evidence="4" key="1">
    <citation type="submission" date="2016-10" db="EMBL/GenBank/DDBJ databases">
        <authorList>
            <person name="Varghese N."/>
            <person name="Submissions S."/>
        </authorList>
    </citation>
    <scope>NUCLEOTIDE SEQUENCE [LARGE SCALE GENOMIC DNA]</scope>
    <source>
        <strain evidence="4">IBRC-M 10655</strain>
    </source>
</reference>
<dbReference type="Proteomes" id="UP000199651">
    <property type="component" value="Unassembled WGS sequence"/>
</dbReference>
<gene>
    <name evidence="3" type="ORF">SAMN05192558_106165</name>
</gene>
<dbReference type="PANTHER" id="PTHR40114">
    <property type="entry name" value="SLR0698 PROTEIN"/>
    <property type="match status" value="1"/>
</dbReference>
<dbReference type="SMART" id="SM01118">
    <property type="entry name" value="CYTH"/>
    <property type="match status" value="1"/>
</dbReference>
<accession>A0A1H0PKE1</accession>
<dbReference type="PROSITE" id="PS51707">
    <property type="entry name" value="CYTH"/>
    <property type="match status" value="1"/>
</dbReference>
<dbReference type="PANTHER" id="PTHR40114:SF1">
    <property type="entry name" value="SLR0698 PROTEIN"/>
    <property type="match status" value="1"/>
</dbReference>
<dbReference type="RefSeq" id="WP_091376129.1">
    <property type="nucleotide sequence ID" value="NZ_FNDV01000006.1"/>
</dbReference>
<dbReference type="PIRSF" id="PIRSF016487">
    <property type="entry name" value="CYTH_UCP016487"/>
    <property type="match status" value="1"/>
</dbReference>
<dbReference type="AlphaFoldDB" id="A0A1H0PKE1"/>
<dbReference type="InterPro" id="IPR023577">
    <property type="entry name" value="CYTH_domain"/>
</dbReference>
<dbReference type="CDD" id="cd07891">
    <property type="entry name" value="CYTH-like_CthTTM-like_1"/>
    <property type="match status" value="1"/>
</dbReference>
<dbReference type="STRING" id="504798.SAMN05421871_106287"/>
<dbReference type="EMBL" id="FNJB01000006">
    <property type="protein sequence ID" value="SDP05572.1"/>
    <property type="molecule type" value="Genomic_DNA"/>
</dbReference>
<evidence type="ECO:0000259" key="2">
    <source>
        <dbReference type="PROSITE" id="PS51707"/>
    </source>
</evidence>